<evidence type="ECO:0000256" key="1">
    <source>
        <dbReference type="ARBA" id="ARBA00023172"/>
    </source>
</evidence>
<keyword evidence="4" id="KW-1185">Reference proteome</keyword>
<dbReference type="STRING" id="1850254.LPB137_00510"/>
<dbReference type="GO" id="GO:0006310">
    <property type="term" value="P:DNA recombination"/>
    <property type="evidence" value="ECO:0007669"/>
    <property type="project" value="UniProtKB-KW"/>
</dbReference>
<dbReference type="GO" id="GO:0005829">
    <property type="term" value="C:cytosol"/>
    <property type="evidence" value="ECO:0007669"/>
    <property type="project" value="TreeGrafter"/>
</dbReference>
<dbReference type="Proteomes" id="UP000186074">
    <property type="component" value="Chromosome"/>
</dbReference>
<evidence type="ECO:0000313" key="3">
    <source>
        <dbReference type="EMBL" id="APW64418.1"/>
    </source>
</evidence>
<feature type="domain" description="Transposase IS30-like HTH" evidence="2">
    <location>
        <begin position="4"/>
        <end position="45"/>
    </location>
</feature>
<dbReference type="PANTHER" id="PTHR10948">
    <property type="entry name" value="TRANSPOSASE"/>
    <property type="match status" value="1"/>
</dbReference>
<dbReference type="AlphaFoldDB" id="A0A1P8KIN9"/>
<dbReference type="Pfam" id="PF13936">
    <property type="entry name" value="HTH_38"/>
    <property type="match status" value="1"/>
</dbReference>
<dbReference type="EMBL" id="CP019070">
    <property type="protein sequence ID" value="APW64418.1"/>
    <property type="molecule type" value="Genomic_DNA"/>
</dbReference>
<dbReference type="KEGG" id="alp:LPB137_00510"/>
<dbReference type="InterPro" id="IPR053392">
    <property type="entry name" value="Transposase_IS30-like"/>
</dbReference>
<proteinExistence type="predicted"/>
<dbReference type="GO" id="GO:0004803">
    <property type="term" value="F:transposase activity"/>
    <property type="evidence" value="ECO:0007669"/>
    <property type="project" value="TreeGrafter"/>
</dbReference>
<evidence type="ECO:0000313" key="4">
    <source>
        <dbReference type="Proteomes" id="UP000186074"/>
    </source>
</evidence>
<dbReference type="NCBIfam" id="NF033563">
    <property type="entry name" value="transpos_IS30"/>
    <property type="match status" value="1"/>
</dbReference>
<keyword evidence="1" id="KW-0233">DNA recombination</keyword>
<accession>A0A1P8KIN9</accession>
<evidence type="ECO:0000259" key="2">
    <source>
        <dbReference type="Pfam" id="PF13936"/>
    </source>
</evidence>
<organism evidence="3 4">
    <name type="scientific">Poseidonibacter parvus</name>
    <dbReference type="NCBI Taxonomy" id="1850254"/>
    <lineage>
        <taxon>Bacteria</taxon>
        <taxon>Pseudomonadati</taxon>
        <taxon>Campylobacterota</taxon>
        <taxon>Epsilonproteobacteria</taxon>
        <taxon>Campylobacterales</taxon>
        <taxon>Arcobacteraceae</taxon>
        <taxon>Poseidonibacter</taxon>
    </lineage>
</organism>
<dbReference type="InterPro" id="IPR051917">
    <property type="entry name" value="Transposase-Integrase"/>
</dbReference>
<dbReference type="Gene3D" id="1.10.10.60">
    <property type="entry name" value="Homeodomain-like"/>
    <property type="match status" value="1"/>
</dbReference>
<dbReference type="GO" id="GO:0032196">
    <property type="term" value="P:transposition"/>
    <property type="evidence" value="ECO:0007669"/>
    <property type="project" value="TreeGrafter"/>
</dbReference>
<protein>
    <recommendedName>
        <fullName evidence="2">Transposase IS30-like HTH domain-containing protein</fullName>
    </recommendedName>
</protein>
<reference evidence="3 4" key="1">
    <citation type="submission" date="2017-01" db="EMBL/GenBank/DDBJ databases">
        <title>Genome sequencing of Arcobacter sp. LPB0137.</title>
        <authorList>
            <person name="Lee G.-W."/>
            <person name="Yi H."/>
        </authorList>
    </citation>
    <scope>NUCLEOTIDE SEQUENCE [LARGE SCALE GENOMIC DNA]</scope>
    <source>
        <strain evidence="3 4">LPB0137</strain>
    </source>
</reference>
<sequence>MKKFTQLPLKERYQISAYIKVGYTQNDIAKILDKSQSTISREISRDSKYNKYQAEVSEQLTFTRHNKKNKFVKLTKKVKIYIQEKLKLDWSPEQISGVMKKQKLSYTVSYETIYQYIYHNKSCGGRLYFKLRHKNKKYHKRSNDYNTRGIIKNRISIDKRPKVVEKESRTEIVNIQNRLNNRPRKVLGYKTPNEIFFKILQRKLAA</sequence>
<dbReference type="PANTHER" id="PTHR10948:SF23">
    <property type="entry name" value="TRANSPOSASE INSI FOR INSERTION SEQUENCE ELEMENT IS30A-RELATED"/>
    <property type="match status" value="1"/>
</dbReference>
<dbReference type="InterPro" id="IPR025246">
    <property type="entry name" value="IS30-like_HTH"/>
</dbReference>
<gene>
    <name evidence="3" type="ORF">LPB137_00510</name>
</gene>
<dbReference type="OrthoDB" id="9803231at2"/>
<name>A0A1P8KIN9_9BACT</name>